<dbReference type="GO" id="GO:0019305">
    <property type="term" value="P:dTDP-rhamnose biosynthetic process"/>
    <property type="evidence" value="ECO:0007669"/>
    <property type="project" value="TreeGrafter"/>
</dbReference>
<sequence length="198" mass="21127">MDVEKLGIAGAFSFTPPVYKDHRGLFTTPFEGAAFEGASGRPLFTVGQISHNVSAAGVLRGIHFTATPPGKAKYVYCPHGRVRDFLVDLRLGSPTFGRWVENDLSGENARAVHIPVGVGHAFLACEEGSVIVYVMPGRYVAVDELSVSPFDPEIGLPVGDVDAGLLSERDVSAPSLGEASERGLLADFQLCRDREGVL</sequence>
<dbReference type="GO" id="GO:0005829">
    <property type="term" value="C:cytosol"/>
    <property type="evidence" value="ECO:0007669"/>
    <property type="project" value="TreeGrafter"/>
</dbReference>
<dbReference type="Proteomes" id="UP000268652">
    <property type="component" value="Unassembled WGS sequence"/>
</dbReference>
<evidence type="ECO:0000313" key="5">
    <source>
        <dbReference type="EMBL" id="RKN03266.1"/>
    </source>
</evidence>
<dbReference type="Proteomes" id="UP000275024">
    <property type="component" value="Unassembled WGS sequence"/>
</dbReference>
<keyword evidence="2" id="KW-0413">Isomerase</keyword>
<feature type="site" description="Participates in a stacking interaction with the thymidine ring of dTDP-4-oxo-6-deoxyglucose" evidence="4">
    <location>
        <position position="139"/>
    </location>
</feature>
<evidence type="ECO:0000256" key="2">
    <source>
        <dbReference type="ARBA" id="ARBA00023235"/>
    </source>
</evidence>
<dbReference type="InterPro" id="IPR011051">
    <property type="entry name" value="RmlC_Cupin_sf"/>
</dbReference>
<proteinExistence type="inferred from homology"/>
<dbReference type="GO" id="GO:0008830">
    <property type="term" value="F:dTDP-4-dehydrorhamnose 3,5-epimerase activity"/>
    <property type="evidence" value="ECO:0007669"/>
    <property type="project" value="InterPro"/>
</dbReference>
<evidence type="ECO:0000313" key="8">
    <source>
        <dbReference type="Proteomes" id="UP000275024"/>
    </source>
</evidence>
<dbReference type="EMBL" id="RBDX01000054">
    <property type="protein sequence ID" value="RKN03266.1"/>
    <property type="molecule type" value="Genomic_DNA"/>
</dbReference>
<dbReference type="RefSeq" id="WP_120700715.1">
    <property type="nucleotide sequence ID" value="NZ_RBDX01000054.1"/>
</dbReference>
<evidence type="ECO:0000256" key="1">
    <source>
        <dbReference type="ARBA" id="ARBA00010154"/>
    </source>
</evidence>
<dbReference type="EMBL" id="RBDY01000053">
    <property type="protein sequence ID" value="RKN13142.1"/>
    <property type="molecule type" value="Genomic_DNA"/>
</dbReference>
<reference evidence="7 8" key="1">
    <citation type="submission" date="2018-09" db="EMBL/GenBank/DDBJ databases">
        <title>Streptomyces sp. nov. DS1-2, an endophytic actinomycete isolated from roots of Dendrobium scabrilingue.</title>
        <authorList>
            <person name="Kuncharoen N."/>
            <person name="Kudo T."/>
            <person name="Ohkuma M."/>
            <person name="Yuki M."/>
            <person name="Tanasupawat S."/>
        </authorList>
    </citation>
    <scope>NUCLEOTIDE SEQUENCE [LARGE SCALE GENOMIC DNA]</scope>
    <source>
        <strain evidence="5 8">AZ1-7</strain>
        <strain evidence="6 7">DS1-2</strain>
    </source>
</reference>
<dbReference type="Pfam" id="PF00908">
    <property type="entry name" value="dTDP_sugar_isom"/>
    <property type="match status" value="1"/>
</dbReference>
<dbReference type="OrthoDB" id="9800680at2"/>
<dbReference type="GO" id="GO:0000271">
    <property type="term" value="P:polysaccharide biosynthetic process"/>
    <property type="evidence" value="ECO:0007669"/>
    <property type="project" value="TreeGrafter"/>
</dbReference>
<comment type="similarity">
    <text evidence="1">Belongs to the dTDP-4-dehydrorhamnose 3,5-epimerase family.</text>
</comment>
<accession>A0A3A9W6Z4</accession>
<evidence type="ECO:0000313" key="6">
    <source>
        <dbReference type="EMBL" id="RKN13142.1"/>
    </source>
</evidence>
<evidence type="ECO:0000256" key="4">
    <source>
        <dbReference type="PIRSR" id="PIRSR600888-3"/>
    </source>
</evidence>
<evidence type="ECO:0000256" key="3">
    <source>
        <dbReference type="PIRSR" id="PIRSR600888-1"/>
    </source>
</evidence>
<dbReference type="PANTHER" id="PTHR21047:SF2">
    <property type="entry name" value="THYMIDINE DIPHOSPHO-4-KETO-RHAMNOSE 3,5-EPIMERASE"/>
    <property type="match status" value="1"/>
</dbReference>
<dbReference type="InterPro" id="IPR000888">
    <property type="entry name" value="RmlC-like"/>
</dbReference>
<dbReference type="Gene3D" id="2.60.120.10">
    <property type="entry name" value="Jelly Rolls"/>
    <property type="match status" value="1"/>
</dbReference>
<feature type="active site" description="Proton donor" evidence="3">
    <location>
        <position position="133"/>
    </location>
</feature>
<protein>
    <submittedName>
        <fullName evidence="5">dTDP-4-keto-6-deoxy-D-glucose epimerase</fullName>
    </submittedName>
</protein>
<dbReference type="AlphaFoldDB" id="A0A3A9W6Z4"/>
<dbReference type="InterPro" id="IPR014710">
    <property type="entry name" value="RmlC-like_jellyroll"/>
</dbReference>
<dbReference type="PANTHER" id="PTHR21047">
    <property type="entry name" value="DTDP-6-DEOXY-D-GLUCOSE-3,5 EPIMERASE"/>
    <property type="match status" value="1"/>
</dbReference>
<dbReference type="CDD" id="cd00438">
    <property type="entry name" value="cupin_RmlC"/>
    <property type="match status" value="1"/>
</dbReference>
<keyword evidence="7" id="KW-1185">Reference proteome</keyword>
<feature type="active site" description="Proton acceptor" evidence="3">
    <location>
        <position position="63"/>
    </location>
</feature>
<organism evidence="5 8">
    <name type="scientific">Streptomyces radicis</name>
    <dbReference type="NCBI Taxonomy" id="1750517"/>
    <lineage>
        <taxon>Bacteria</taxon>
        <taxon>Bacillati</taxon>
        <taxon>Actinomycetota</taxon>
        <taxon>Actinomycetes</taxon>
        <taxon>Kitasatosporales</taxon>
        <taxon>Streptomycetaceae</taxon>
        <taxon>Streptomyces</taxon>
    </lineage>
</organism>
<evidence type="ECO:0000313" key="7">
    <source>
        <dbReference type="Proteomes" id="UP000268652"/>
    </source>
</evidence>
<comment type="caution">
    <text evidence="5">The sequence shown here is derived from an EMBL/GenBank/DDBJ whole genome shotgun (WGS) entry which is preliminary data.</text>
</comment>
<name>A0A3A9W6Z4_9ACTN</name>
<dbReference type="SUPFAM" id="SSF51182">
    <property type="entry name" value="RmlC-like cupins"/>
    <property type="match status" value="1"/>
</dbReference>
<gene>
    <name evidence="6" type="ORF">D7318_31760</name>
    <name evidence="5" type="ORF">D7319_31880</name>
</gene>